<dbReference type="Pfam" id="PF02771">
    <property type="entry name" value="Acyl-CoA_dh_N"/>
    <property type="match status" value="1"/>
</dbReference>
<dbReference type="InterPro" id="IPR006091">
    <property type="entry name" value="Acyl-CoA_Oxase/DH_mid-dom"/>
</dbReference>
<dbReference type="GO" id="GO:0050660">
    <property type="term" value="F:flavin adenine dinucleotide binding"/>
    <property type="evidence" value="ECO:0007669"/>
    <property type="project" value="InterPro"/>
</dbReference>
<keyword evidence="4" id="KW-0496">Mitochondrion</keyword>
<evidence type="ECO:0000259" key="6">
    <source>
        <dbReference type="Pfam" id="PF02771"/>
    </source>
</evidence>
<evidence type="ECO:0000259" key="5">
    <source>
        <dbReference type="Pfam" id="PF02770"/>
    </source>
</evidence>
<dbReference type="RefSeq" id="XP_013237862.1">
    <property type="nucleotide sequence ID" value="XM_013382408.1"/>
</dbReference>
<feature type="domain" description="Acyl-CoA oxidase/dehydrogenase middle" evidence="5">
    <location>
        <begin position="79"/>
        <end position="177"/>
    </location>
</feature>
<dbReference type="GO" id="GO:0004361">
    <property type="term" value="F:glutaryl-CoA dehydrogenase activity"/>
    <property type="evidence" value="ECO:0007669"/>
    <property type="project" value="TreeGrafter"/>
</dbReference>
<name>A0A098VR79_9MICR</name>
<evidence type="ECO:0000256" key="2">
    <source>
        <dbReference type="ARBA" id="ARBA00022946"/>
    </source>
</evidence>
<organism evidence="7 8">
    <name type="scientific">Mitosporidium daphniae</name>
    <dbReference type="NCBI Taxonomy" id="1485682"/>
    <lineage>
        <taxon>Eukaryota</taxon>
        <taxon>Fungi</taxon>
        <taxon>Fungi incertae sedis</taxon>
        <taxon>Microsporidia</taxon>
        <taxon>Mitosporidium</taxon>
    </lineage>
</organism>
<dbReference type="Gene3D" id="1.10.540.10">
    <property type="entry name" value="Acyl-CoA dehydrogenase/oxidase, N-terminal domain"/>
    <property type="match status" value="1"/>
</dbReference>
<dbReference type="AlphaFoldDB" id="A0A098VR79"/>
<evidence type="ECO:0000313" key="8">
    <source>
        <dbReference type="Proteomes" id="UP000029725"/>
    </source>
</evidence>
<feature type="domain" description="Acyl-CoA dehydrogenase/oxidase N-terminal" evidence="6">
    <location>
        <begin position="2"/>
        <end position="75"/>
    </location>
</feature>
<sequence>MKMGELGFLGSTINDYGCPGVSSIAYGLIAREVERIDSGYRSAMSVQSSLVMFPIWKFGSDLQKEKYLRKLATGELIGCFGLTEPNHGSDPSSMECTATFKEDHYVLQGSKQWYQFNVYLRITNSPIADLAVVWAKVPQEKNAVRGFILEKGLSFPKIEGKFSLRASITGSILMDEVCVPMENILPKAKGLQVERRRILILGPFSMFE</sequence>
<evidence type="ECO:0000256" key="3">
    <source>
        <dbReference type="ARBA" id="ARBA00023002"/>
    </source>
</evidence>
<comment type="subcellular location">
    <subcellularLocation>
        <location evidence="1">Mitochondrion</location>
    </subcellularLocation>
</comment>
<dbReference type="PANTHER" id="PTHR42807:SF1">
    <property type="entry name" value="GLUTARYL-COA DEHYDROGENASE, MITOCHONDRIAL"/>
    <property type="match status" value="1"/>
</dbReference>
<dbReference type="InterPro" id="IPR013786">
    <property type="entry name" value="AcylCoA_DH/ox_N"/>
</dbReference>
<dbReference type="InterPro" id="IPR009100">
    <property type="entry name" value="AcylCoA_DH/oxidase_NM_dom_sf"/>
</dbReference>
<evidence type="ECO:0000256" key="1">
    <source>
        <dbReference type="ARBA" id="ARBA00004173"/>
    </source>
</evidence>
<accession>A0A098VR79</accession>
<dbReference type="GO" id="GO:0033539">
    <property type="term" value="P:fatty acid beta-oxidation using acyl-CoA dehydrogenase"/>
    <property type="evidence" value="ECO:0007669"/>
    <property type="project" value="TreeGrafter"/>
</dbReference>
<keyword evidence="2" id="KW-0809">Transit peptide</keyword>
<dbReference type="HOGENOM" id="CLU_1471126_0_0_1"/>
<dbReference type="Pfam" id="PF02770">
    <property type="entry name" value="Acyl-CoA_dh_M"/>
    <property type="match status" value="1"/>
</dbReference>
<comment type="caution">
    <text evidence="7">The sequence shown here is derived from an EMBL/GenBank/DDBJ whole genome shotgun (WGS) entry which is preliminary data.</text>
</comment>
<dbReference type="Proteomes" id="UP000029725">
    <property type="component" value="Unassembled WGS sequence"/>
</dbReference>
<evidence type="ECO:0000313" key="7">
    <source>
        <dbReference type="EMBL" id="KGG51435.1"/>
    </source>
</evidence>
<dbReference type="VEuPathDB" id="MicrosporidiaDB:DI09_35p230"/>
<dbReference type="GO" id="GO:0046949">
    <property type="term" value="P:fatty-acyl-CoA biosynthetic process"/>
    <property type="evidence" value="ECO:0007669"/>
    <property type="project" value="TreeGrafter"/>
</dbReference>
<dbReference type="SUPFAM" id="SSF56645">
    <property type="entry name" value="Acyl-CoA dehydrogenase NM domain-like"/>
    <property type="match status" value="1"/>
</dbReference>
<dbReference type="OrthoDB" id="435240at2759"/>
<dbReference type="InterPro" id="IPR052033">
    <property type="entry name" value="Glutaryl-CoA_DH_mitochondrial"/>
</dbReference>
<gene>
    <name evidence="7" type="ORF">DI09_35p230</name>
</gene>
<evidence type="ECO:0000256" key="4">
    <source>
        <dbReference type="ARBA" id="ARBA00023128"/>
    </source>
</evidence>
<dbReference type="Gene3D" id="2.40.110.10">
    <property type="entry name" value="Butyryl-CoA Dehydrogenase, subunit A, domain 2"/>
    <property type="match status" value="1"/>
</dbReference>
<reference evidence="7 8" key="1">
    <citation type="submission" date="2014-04" db="EMBL/GenBank/DDBJ databases">
        <title>A new species of microsporidia sheds light on the evolution of extreme parasitism.</title>
        <authorList>
            <person name="Haag K.L."/>
            <person name="James T.Y."/>
            <person name="Larsson R."/>
            <person name="Schaer T.M."/>
            <person name="Refardt D."/>
            <person name="Pombert J.-F."/>
            <person name="Ebert D."/>
        </authorList>
    </citation>
    <scope>NUCLEOTIDE SEQUENCE [LARGE SCALE GENOMIC DNA]</scope>
    <source>
        <strain evidence="7 8">UGP3</strain>
        <tissue evidence="7">Spores</tissue>
    </source>
</reference>
<dbReference type="GO" id="GO:0000062">
    <property type="term" value="F:fatty-acyl-CoA binding"/>
    <property type="evidence" value="ECO:0007669"/>
    <property type="project" value="TreeGrafter"/>
</dbReference>
<proteinExistence type="predicted"/>
<dbReference type="EMBL" id="JMKJ01000288">
    <property type="protein sequence ID" value="KGG51435.1"/>
    <property type="molecule type" value="Genomic_DNA"/>
</dbReference>
<dbReference type="InterPro" id="IPR046373">
    <property type="entry name" value="Acyl-CoA_Oxase/DH_mid-dom_sf"/>
</dbReference>
<dbReference type="InterPro" id="IPR037069">
    <property type="entry name" value="AcylCoA_DH/ox_N_sf"/>
</dbReference>
<keyword evidence="3" id="KW-0560">Oxidoreductase</keyword>
<keyword evidence="8" id="KW-1185">Reference proteome</keyword>
<dbReference type="GO" id="GO:0005743">
    <property type="term" value="C:mitochondrial inner membrane"/>
    <property type="evidence" value="ECO:0007669"/>
    <property type="project" value="TreeGrafter"/>
</dbReference>
<protein>
    <submittedName>
        <fullName evidence="7">Mitochondrial glutaryl-CoA dehydrogenase</fullName>
    </submittedName>
</protein>
<dbReference type="PANTHER" id="PTHR42807">
    <property type="entry name" value="GLUTARYL-COA DEHYDROGENASE, MITOCHONDRIAL"/>
    <property type="match status" value="1"/>
</dbReference>
<dbReference type="GeneID" id="25259686"/>